<dbReference type="AlphaFoldDB" id="A0A8H3A460"/>
<gene>
    <name evidence="1" type="ORF">RDB_LOCUS57415</name>
</gene>
<organism evidence="1 2">
    <name type="scientific">Rhizoctonia solani</name>
    <dbReference type="NCBI Taxonomy" id="456999"/>
    <lineage>
        <taxon>Eukaryota</taxon>
        <taxon>Fungi</taxon>
        <taxon>Dikarya</taxon>
        <taxon>Basidiomycota</taxon>
        <taxon>Agaricomycotina</taxon>
        <taxon>Agaricomycetes</taxon>
        <taxon>Cantharellales</taxon>
        <taxon>Ceratobasidiaceae</taxon>
        <taxon>Rhizoctonia</taxon>
    </lineage>
</organism>
<protein>
    <submittedName>
        <fullName evidence="1">Uncharacterized protein</fullName>
    </submittedName>
</protein>
<accession>A0A8H3A460</accession>
<sequence>MGLNQQSQHTTTGQIEGVEEWIEFPQSVDTHRLPSQVTDNQVPDTNNFDMMVDEDELKDTNSSTNNAIEKVVWQRSNVNILEIIVDHPEFHRVAATMTQDVLELKEDFDEIYRSIGRLEGLSVTPKQRTRLKTWFSSSIPSSIEWDGIRISYQSIVWESRRLATKVANRAEQFRTQIIPLLQRDSVPFAEKTRVLKLYVEDTEEIDKIVEDKFMVDWPIEIPRKIRDFRMSYAFHGRATSWSNVSKGKNSPDRSAQDLYYQSKLLAKQLTGHAAQCDKEWKDMHKKNQSFDADVVAGMLLDTAGALLGFTGRESLLVSWVLLGIVKNANAFHESRIYSDTWTATSVANTWARISGTKNELNAFKTPPCSTGDLQHIIMGQIRLAEVRAKDVCQKVTAIARVWLLASGTFLCSVFDNSWSSKIQANARTLRKQLERIESVYDPANTQLYNEKVGGNEEGSNKACLGRR</sequence>
<dbReference type="Proteomes" id="UP000663846">
    <property type="component" value="Unassembled WGS sequence"/>
</dbReference>
<reference evidence="1" key="1">
    <citation type="submission" date="2021-01" db="EMBL/GenBank/DDBJ databases">
        <authorList>
            <person name="Kaushik A."/>
        </authorList>
    </citation>
    <scope>NUCLEOTIDE SEQUENCE</scope>
    <source>
        <strain evidence="1">AG1-1C</strain>
    </source>
</reference>
<evidence type="ECO:0000313" key="2">
    <source>
        <dbReference type="Proteomes" id="UP000663846"/>
    </source>
</evidence>
<name>A0A8H3A460_9AGAM</name>
<dbReference type="EMBL" id="CAJMWS010000304">
    <property type="protein sequence ID" value="CAE6402965.1"/>
    <property type="molecule type" value="Genomic_DNA"/>
</dbReference>
<evidence type="ECO:0000313" key="1">
    <source>
        <dbReference type="EMBL" id="CAE6402965.1"/>
    </source>
</evidence>
<proteinExistence type="predicted"/>
<comment type="caution">
    <text evidence="1">The sequence shown here is derived from an EMBL/GenBank/DDBJ whole genome shotgun (WGS) entry which is preliminary data.</text>
</comment>